<sequence length="564" mass="65340">MAEPQGQFDMEVVNVPVIPLKVTPRSSFGSKPSSHVENSESFTSYSSKAPTNSPSEDSLHLTVPPVTPSDAFAFNNELSQINRPFPKLADFKLPYIREVGVKASIDILSKHFSCLDYKYNAVQFWFLDVITDCLWKVQDEFQFPERYQKIIVEWILHVFDLIRDPQRNLSRKEFFQIFNEALIIADEKVQAGCEMLPTPDDLFTMVQDGSVEEEEKISFGSTSGQCSSVSLTEGGESYVALGIDESVEVFKMPKVPKKCYKFDVSTNTTASEDLSTESLCGCEELVEFYQPDRNVPERFQSLLSFSSSTTSDEGDELSIFTNPKFLWRRSSLPPDDVKKVCDGDKQTDLEELISMHSKEIRPEDDIINEWKDYVDDRKELIYDTEMKILINSCALFAIKQFVYDYFHEGFQYTIIKSALINTFFSITQNVNQEWRIPKILKEELKKPKMKKEKKMKEKKKKPQKAKQKKKPKKKKKKGSKKGKKPKKAKPKKPTKEEKAELKRLQLEQERLEEERRLAEENRRMLFPLNDAANDEFFQSIFENWVKPKEKKQKGKGKKKGKQKK</sequence>
<accession>A0AA38HUU6</accession>
<feature type="compositionally biased region" description="Polar residues" evidence="1">
    <location>
        <begin position="24"/>
        <end position="56"/>
    </location>
</feature>
<keyword evidence="3" id="KW-1185">Reference proteome</keyword>
<feature type="compositionally biased region" description="Basic and acidic residues" evidence="1">
    <location>
        <begin position="493"/>
        <end position="507"/>
    </location>
</feature>
<evidence type="ECO:0000256" key="1">
    <source>
        <dbReference type="SAM" id="MobiDB-lite"/>
    </source>
</evidence>
<dbReference type="Proteomes" id="UP001168821">
    <property type="component" value="Unassembled WGS sequence"/>
</dbReference>
<protein>
    <submittedName>
        <fullName evidence="2">Uncharacterized protein</fullName>
    </submittedName>
</protein>
<feature type="region of interest" description="Disordered" evidence="1">
    <location>
        <begin position="542"/>
        <end position="564"/>
    </location>
</feature>
<dbReference type="AlphaFoldDB" id="A0AA38HUU6"/>
<comment type="caution">
    <text evidence="2">The sequence shown here is derived from an EMBL/GenBank/DDBJ whole genome shotgun (WGS) entry which is preliminary data.</text>
</comment>
<reference evidence="2" key="1">
    <citation type="journal article" date="2023" name="G3 (Bethesda)">
        <title>Whole genome assemblies of Zophobas morio and Tenebrio molitor.</title>
        <authorList>
            <person name="Kaur S."/>
            <person name="Stinson S.A."/>
            <person name="diCenzo G.C."/>
        </authorList>
    </citation>
    <scope>NUCLEOTIDE SEQUENCE</scope>
    <source>
        <strain evidence="2">QUZm001</strain>
    </source>
</reference>
<feature type="region of interest" description="Disordered" evidence="1">
    <location>
        <begin position="23"/>
        <end position="60"/>
    </location>
</feature>
<proteinExistence type="predicted"/>
<evidence type="ECO:0000313" key="2">
    <source>
        <dbReference type="EMBL" id="KAJ3644011.1"/>
    </source>
</evidence>
<evidence type="ECO:0000313" key="3">
    <source>
        <dbReference type="Proteomes" id="UP001168821"/>
    </source>
</evidence>
<feature type="compositionally biased region" description="Basic residues" evidence="1">
    <location>
        <begin position="548"/>
        <end position="564"/>
    </location>
</feature>
<feature type="compositionally biased region" description="Basic residues" evidence="1">
    <location>
        <begin position="447"/>
        <end position="492"/>
    </location>
</feature>
<feature type="region of interest" description="Disordered" evidence="1">
    <location>
        <begin position="445"/>
        <end position="507"/>
    </location>
</feature>
<name>A0AA38HUU6_9CUCU</name>
<gene>
    <name evidence="2" type="ORF">Zmor_026688</name>
</gene>
<organism evidence="2 3">
    <name type="scientific">Zophobas morio</name>
    <dbReference type="NCBI Taxonomy" id="2755281"/>
    <lineage>
        <taxon>Eukaryota</taxon>
        <taxon>Metazoa</taxon>
        <taxon>Ecdysozoa</taxon>
        <taxon>Arthropoda</taxon>
        <taxon>Hexapoda</taxon>
        <taxon>Insecta</taxon>
        <taxon>Pterygota</taxon>
        <taxon>Neoptera</taxon>
        <taxon>Endopterygota</taxon>
        <taxon>Coleoptera</taxon>
        <taxon>Polyphaga</taxon>
        <taxon>Cucujiformia</taxon>
        <taxon>Tenebrionidae</taxon>
        <taxon>Zophobas</taxon>
    </lineage>
</organism>
<dbReference type="EMBL" id="JALNTZ010000008">
    <property type="protein sequence ID" value="KAJ3644011.1"/>
    <property type="molecule type" value="Genomic_DNA"/>
</dbReference>